<dbReference type="Proteomes" id="UP000694701">
    <property type="component" value="Unplaced"/>
</dbReference>
<reference evidence="6" key="1">
    <citation type="submission" date="2025-08" db="UniProtKB">
        <authorList>
            <consortium name="Ensembl"/>
        </authorList>
    </citation>
    <scope>IDENTIFICATION</scope>
</reference>
<comment type="similarity">
    <text evidence="3">Belongs to the MHC class I family.</text>
</comment>
<dbReference type="InterPro" id="IPR003597">
    <property type="entry name" value="Ig_C1-set"/>
</dbReference>
<dbReference type="InterPro" id="IPR011161">
    <property type="entry name" value="MHC_I-like_Ag-recog"/>
</dbReference>
<keyword evidence="1" id="KW-0325">Glycoprotein</keyword>
<dbReference type="Pfam" id="PF00129">
    <property type="entry name" value="MHC_I"/>
    <property type="match status" value="1"/>
</dbReference>
<feature type="domain" description="Ig-like" evidence="5">
    <location>
        <begin position="240"/>
        <end position="319"/>
    </location>
</feature>
<dbReference type="CDD" id="cd07698">
    <property type="entry name" value="IgC1_MHC_I_alpha3"/>
    <property type="match status" value="1"/>
</dbReference>
<dbReference type="PANTHER" id="PTHR16675:SF237">
    <property type="entry name" value="MHC CLASS I ANTIGEN TRANSCRIPT VARIANT 1-RELATED"/>
    <property type="match status" value="1"/>
</dbReference>
<sequence>MWCFLILSKIKQFIIIIFYLFIIFWIFFFIFLVLKALCRLVVCSEWHIFPTLYTEINGETIAGFPEVSAVTTLDGQQIDYYDSEIKKLIPKQDWMKKFASGDRWKEYTEYRERVQQINKLNIPVLMQRFNQSHGVHTYQRMYGCDWDDETGELHGFDQHGYDGEDFISLDMKDLRYDTLFPKGVITMMEWKNDRKLLIQKYYQYECVDWLKHLLTLRKASLEKRGTPELSLLHKDPFSPVECHATGFYPSAVTITWLRNGEDHDEEVDLGELLQNEDGTFQKTSILRVPPDEWKKDQYVCVVEHKTGTIQKILRENEIKSNDSELLKVPILLFLYVIICLFKYIFCIFKDLQKHTSKKYFCLWREFPYSCIFIFQSKIYK</sequence>
<evidence type="ECO:0000256" key="1">
    <source>
        <dbReference type="ARBA" id="ARBA00023180"/>
    </source>
</evidence>
<name>A0A8C2FD50_CYPCA</name>
<feature type="transmembrane region" description="Helical" evidence="4">
    <location>
        <begin position="12"/>
        <end position="34"/>
    </location>
</feature>
<dbReference type="SMART" id="SM00407">
    <property type="entry name" value="IGc1"/>
    <property type="match status" value="1"/>
</dbReference>
<dbReference type="PRINTS" id="PR01638">
    <property type="entry name" value="MHCCLASSI"/>
</dbReference>
<dbReference type="InterPro" id="IPR037055">
    <property type="entry name" value="MHC_I-like_Ag-recog_sf"/>
</dbReference>
<dbReference type="PANTHER" id="PTHR16675">
    <property type="entry name" value="MHC CLASS I-RELATED"/>
    <property type="match status" value="1"/>
</dbReference>
<dbReference type="InterPro" id="IPR001039">
    <property type="entry name" value="MHC_I_a_a1/a2"/>
</dbReference>
<dbReference type="AlphaFoldDB" id="A0A8C2FD50"/>
<organism evidence="6 7">
    <name type="scientific">Cyprinus carpio</name>
    <name type="common">Common carp</name>
    <dbReference type="NCBI Taxonomy" id="7962"/>
    <lineage>
        <taxon>Eukaryota</taxon>
        <taxon>Metazoa</taxon>
        <taxon>Chordata</taxon>
        <taxon>Craniata</taxon>
        <taxon>Vertebrata</taxon>
        <taxon>Euteleostomi</taxon>
        <taxon>Actinopterygii</taxon>
        <taxon>Neopterygii</taxon>
        <taxon>Teleostei</taxon>
        <taxon>Ostariophysi</taxon>
        <taxon>Cypriniformes</taxon>
        <taxon>Cyprinidae</taxon>
        <taxon>Cyprininae</taxon>
        <taxon>Cyprinus</taxon>
    </lineage>
</organism>
<dbReference type="InterPro" id="IPR013783">
    <property type="entry name" value="Ig-like_fold"/>
</dbReference>
<proteinExistence type="inferred from homology"/>
<feature type="transmembrane region" description="Helical" evidence="4">
    <location>
        <begin position="328"/>
        <end position="348"/>
    </location>
</feature>
<keyword evidence="4" id="KW-0472">Membrane</keyword>
<dbReference type="SUPFAM" id="SSF48726">
    <property type="entry name" value="Immunoglobulin"/>
    <property type="match status" value="1"/>
</dbReference>
<dbReference type="InterPro" id="IPR003006">
    <property type="entry name" value="Ig/MHC_CS"/>
</dbReference>
<evidence type="ECO:0000313" key="7">
    <source>
        <dbReference type="Proteomes" id="UP000694701"/>
    </source>
</evidence>
<dbReference type="InterPro" id="IPR050208">
    <property type="entry name" value="MHC_class-I_related"/>
</dbReference>
<dbReference type="GO" id="GO:0006955">
    <property type="term" value="P:immune response"/>
    <property type="evidence" value="ECO:0007669"/>
    <property type="project" value="TreeGrafter"/>
</dbReference>
<evidence type="ECO:0000313" key="6">
    <source>
        <dbReference type="Ensembl" id="ENSCCRP00020053394.1"/>
    </source>
</evidence>
<dbReference type="Pfam" id="PF07654">
    <property type="entry name" value="C1-set"/>
    <property type="match status" value="1"/>
</dbReference>
<evidence type="ECO:0000256" key="4">
    <source>
        <dbReference type="SAM" id="Phobius"/>
    </source>
</evidence>
<evidence type="ECO:0000259" key="5">
    <source>
        <dbReference type="PROSITE" id="PS50835"/>
    </source>
</evidence>
<keyword evidence="2" id="KW-0393">Immunoglobulin domain</keyword>
<keyword evidence="4" id="KW-1133">Transmembrane helix</keyword>
<dbReference type="Gene3D" id="3.30.500.10">
    <property type="entry name" value="MHC class I-like antigen recognition-like"/>
    <property type="match status" value="1"/>
</dbReference>
<evidence type="ECO:0000256" key="3">
    <source>
        <dbReference type="RuleBase" id="RU004439"/>
    </source>
</evidence>
<dbReference type="InterPro" id="IPR007110">
    <property type="entry name" value="Ig-like_dom"/>
</dbReference>
<accession>A0A8C2FD50</accession>
<dbReference type="GO" id="GO:0005615">
    <property type="term" value="C:extracellular space"/>
    <property type="evidence" value="ECO:0007669"/>
    <property type="project" value="TreeGrafter"/>
</dbReference>
<evidence type="ECO:0000256" key="2">
    <source>
        <dbReference type="ARBA" id="ARBA00023319"/>
    </source>
</evidence>
<dbReference type="GO" id="GO:0009897">
    <property type="term" value="C:external side of plasma membrane"/>
    <property type="evidence" value="ECO:0007669"/>
    <property type="project" value="TreeGrafter"/>
</dbReference>
<keyword evidence="4" id="KW-0812">Transmembrane</keyword>
<dbReference type="PROSITE" id="PS00290">
    <property type="entry name" value="IG_MHC"/>
    <property type="match status" value="1"/>
</dbReference>
<dbReference type="InterPro" id="IPR011162">
    <property type="entry name" value="MHC_I/II-like_Ag-recog"/>
</dbReference>
<dbReference type="SUPFAM" id="SSF54452">
    <property type="entry name" value="MHC antigen-recognition domain"/>
    <property type="match status" value="1"/>
</dbReference>
<dbReference type="Gene3D" id="2.60.40.10">
    <property type="entry name" value="Immunoglobulins"/>
    <property type="match status" value="1"/>
</dbReference>
<protein>
    <recommendedName>
        <fullName evidence="5">Ig-like domain-containing protein</fullName>
    </recommendedName>
</protein>
<dbReference type="Ensembl" id="ENSCCRT00020058335.1">
    <property type="protein sequence ID" value="ENSCCRP00020053394.1"/>
    <property type="gene ID" value="ENSCCRG00020022722.1"/>
</dbReference>
<dbReference type="InterPro" id="IPR036179">
    <property type="entry name" value="Ig-like_dom_sf"/>
</dbReference>
<dbReference type="PROSITE" id="PS50835">
    <property type="entry name" value="IG_LIKE"/>
    <property type="match status" value="1"/>
</dbReference>